<dbReference type="AlphaFoldDB" id="A0A9P1CFN7"/>
<dbReference type="OrthoDB" id="480322at2759"/>
<dbReference type="EMBL" id="CAMXCT020001514">
    <property type="protein sequence ID" value="CAL1144164.1"/>
    <property type="molecule type" value="Genomic_DNA"/>
</dbReference>
<keyword evidence="3" id="KW-1185">Reference proteome</keyword>
<organism evidence="1">
    <name type="scientific">Cladocopium goreaui</name>
    <dbReference type="NCBI Taxonomy" id="2562237"/>
    <lineage>
        <taxon>Eukaryota</taxon>
        <taxon>Sar</taxon>
        <taxon>Alveolata</taxon>
        <taxon>Dinophyceae</taxon>
        <taxon>Suessiales</taxon>
        <taxon>Symbiodiniaceae</taxon>
        <taxon>Cladocopium</taxon>
    </lineage>
</organism>
<reference evidence="1" key="1">
    <citation type="submission" date="2022-10" db="EMBL/GenBank/DDBJ databases">
        <authorList>
            <person name="Chen Y."/>
            <person name="Dougan E. K."/>
            <person name="Chan C."/>
            <person name="Rhodes N."/>
            <person name="Thang M."/>
        </authorList>
    </citation>
    <scope>NUCLEOTIDE SEQUENCE</scope>
</reference>
<name>A0A9P1CFN7_9DINO</name>
<dbReference type="EMBL" id="CAMXCT030001514">
    <property type="protein sequence ID" value="CAL4778101.1"/>
    <property type="molecule type" value="Genomic_DNA"/>
</dbReference>
<evidence type="ECO:0000313" key="2">
    <source>
        <dbReference type="EMBL" id="CAL1144164.1"/>
    </source>
</evidence>
<protein>
    <submittedName>
        <fullName evidence="1">Uncharacterized protein</fullName>
    </submittedName>
</protein>
<proteinExistence type="predicted"/>
<evidence type="ECO:0000313" key="1">
    <source>
        <dbReference type="EMBL" id="CAI3990789.1"/>
    </source>
</evidence>
<gene>
    <name evidence="1" type="ORF">C1SCF055_LOCUS17745</name>
</gene>
<dbReference type="Proteomes" id="UP001152797">
    <property type="component" value="Unassembled WGS sequence"/>
</dbReference>
<reference evidence="2" key="2">
    <citation type="submission" date="2024-04" db="EMBL/GenBank/DDBJ databases">
        <authorList>
            <person name="Chen Y."/>
            <person name="Shah S."/>
            <person name="Dougan E. K."/>
            <person name="Thang M."/>
            <person name="Chan C."/>
        </authorList>
    </citation>
    <scope>NUCLEOTIDE SEQUENCE [LARGE SCALE GENOMIC DNA]</scope>
</reference>
<sequence length="109" mass="12525">MGICRYETPQDDGKPRKVPCESLRITYEDPLTHVHRAEEVFLDPRDLWSRGQSLLLVNGASLVALQAKSDKEQSFALSSQSATERCRRDYLREQRLLLDELARLLESHA</sequence>
<comment type="caution">
    <text evidence="1">The sequence shown here is derived from an EMBL/GenBank/DDBJ whole genome shotgun (WGS) entry which is preliminary data.</text>
</comment>
<accession>A0A9P1CFN7</accession>
<evidence type="ECO:0000313" key="3">
    <source>
        <dbReference type="Proteomes" id="UP001152797"/>
    </source>
</evidence>
<dbReference type="EMBL" id="CAMXCT010001514">
    <property type="protein sequence ID" value="CAI3990789.1"/>
    <property type="molecule type" value="Genomic_DNA"/>
</dbReference>